<protein>
    <submittedName>
        <fullName evidence="1">Uncharacterized protein</fullName>
    </submittedName>
</protein>
<proteinExistence type="predicted"/>
<reference evidence="1" key="1">
    <citation type="submission" date="2014-11" db="EMBL/GenBank/DDBJ databases">
        <authorList>
            <person name="Amaro Gonzalez C."/>
        </authorList>
    </citation>
    <scope>NUCLEOTIDE SEQUENCE</scope>
</reference>
<organism evidence="1">
    <name type="scientific">Anguilla anguilla</name>
    <name type="common">European freshwater eel</name>
    <name type="synonym">Muraena anguilla</name>
    <dbReference type="NCBI Taxonomy" id="7936"/>
    <lineage>
        <taxon>Eukaryota</taxon>
        <taxon>Metazoa</taxon>
        <taxon>Chordata</taxon>
        <taxon>Craniata</taxon>
        <taxon>Vertebrata</taxon>
        <taxon>Euteleostomi</taxon>
        <taxon>Actinopterygii</taxon>
        <taxon>Neopterygii</taxon>
        <taxon>Teleostei</taxon>
        <taxon>Anguilliformes</taxon>
        <taxon>Anguillidae</taxon>
        <taxon>Anguilla</taxon>
    </lineage>
</organism>
<sequence>MSLRACLRGLFLAWALSVQRAHM</sequence>
<reference evidence="1" key="2">
    <citation type="journal article" date="2015" name="Fish Shellfish Immunol.">
        <title>Early steps in the European eel (Anguilla anguilla)-Vibrio vulnificus interaction in the gills: Role of the RtxA13 toxin.</title>
        <authorList>
            <person name="Callol A."/>
            <person name="Pajuelo D."/>
            <person name="Ebbesson L."/>
            <person name="Teles M."/>
            <person name="MacKenzie S."/>
            <person name="Amaro C."/>
        </authorList>
    </citation>
    <scope>NUCLEOTIDE SEQUENCE</scope>
</reference>
<accession>A0A0E9T1Z5</accession>
<evidence type="ECO:0000313" key="1">
    <source>
        <dbReference type="EMBL" id="JAH46703.1"/>
    </source>
</evidence>
<dbReference type="AlphaFoldDB" id="A0A0E9T1Z5"/>
<dbReference type="EMBL" id="GBXM01061874">
    <property type="protein sequence ID" value="JAH46703.1"/>
    <property type="molecule type" value="Transcribed_RNA"/>
</dbReference>
<name>A0A0E9T1Z5_ANGAN</name>